<dbReference type="RefSeq" id="WP_279615506.1">
    <property type="nucleotide sequence ID" value="NZ_FNGU01000001.1"/>
</dbReference>
<evidence type="ECO:0000256" key="2">
    <source>
        <dbReference type="ARBA" id="ARBA00022705"/>
    </source>
</evidence>
<evidence type="ECO:0000256" key="12">
    <source>
        <dbReference type="HAMAP-Rule" id="MF_00983"/>
    </source>
</evidence>
<dbReference type="GO" id="GO:0006302">
    <property type="term" value="P:double-strand break repair"/>
    <property type="evidence" value="ECO:0007669"/>
    <property type="project" value="InterPro"/>
</dbReference>
<dbReference type="Pfam" id="PF00271">
    <property type="entry name" value="Helicase_C"/>
    <property type="match status" value="1"/>
</dbReference>
<feature type="binding site" evidence="12">
    <location>
        <position position="493"/>
    </location>
    <ligand>
        <name>Zn(2+)</name>
        <dbReference type="ChEBI" id="CHEBI:29105"/>
        <label>1</label>
    </ligand>
</feature>
<keyword evidence="2 12" id="KW-0235">DNA replication</keyword>
<evidence type="ECO:0000256" key="10">
    <source>
        <dbReference type="ARBA" id="ARBA00023235"/>
    </source>
</evidence>
<dbReference type="InterPro" id="IPR001650">
    <property type="entry name" value="Helicase_C-like"/>
</dbReference>
<feature type="domain" description="Helicase ATP-binding" evidence="13">
    <location>
        <begin position="225"/>
        <end position="394"/>
    </location>
</feature>
<dbReference type="Gene3D" id="3.40.50.300">
    <property type="entry name" value="P-loop containing nucleotide triphosphate hydrolases"/>
    <property type="match status" value="2"/>
</dbReference>
<evidence type="ECO:0000256" key="11">
    <source>
        <dbReference type="ARBA" id="ARBA00048988"/>
    </source>
</evidence>
<keyword evidence="5 12" id="KW-0378">Hydrolase</keyword>
<keyword evidence="7 12" id="KW-0862">Zinc</keyword>
<keyword evidence="1 12" id="KW-0639">Primosome</keyword>
<comment type="subunit">
    <text evidence="12">Component of the replication restart primosome.</text>
</comment>
<dbReference type="FunFam" id="3.40.1440.60:FF:000001">
    <property type="entry name" value="Primosomal protein N"/>
    <property type="match status" value="1"/>
</dbReference>
<keyword evidence="10 12" id="KW-0413">Isomerase</keyword>
<dbReference type="SMART" id="SM00487">
    <property type="entry name" value="DEXDc"/>
    <property type="match status" value="1"/>
</dbReference>
<feature type="binding site" evidence="12">
    <location>
        <position position="483"/>
    </location>
    <ligand>
        <name>Zn(2+)</name>
        <dbReference type="ChEBI" id="CHEBI:29105"/>
        <label>2</label>
    </ligand>
</feature>
<dbReference type="EMBL" id="FNGU01000001">
    <property type="protein sequence ID" value="SDL26774.1"/>
    <property type="molecule type" value="Genomic_DNA"/>
</dbReference>
<dbReference type="GO" id="GO:0008270">
    <property type="term" value="F:zinc ion binding"/>
    <property type="evidence" value="ECO:0007669"/>
    <property type="project" value="UniProtKB-UniRule"/>
</dbReference>
<evidence type="ECO:0000256" key="8">
    <source>
        <dbReference type="ARBA" id="ARBA00022840"/>
    </source>
</evidence>
<dbReference type="FunFam" id="3.40.50.300:FF:000489">
    <property type="entry name" value="Primosome assembly protein PriA"/>
    <property type="match status" value="1"/>
</dbReference>
<dbReference type="GO" id="GO:0006269">
    <property type="term" value="P:DNA replication, synthesis of primer"/>
    <property type="evidence" value="ECO:0007669"/>
    <property type="project" value="UniProtKB-KW"/>
</dbReference>
<dbReference type="Pfam" id="PF18074">
    <property type="entry name" value="PriA_C"/>
    <property type="match status" value="1"/>
</dbReference>
<feature type="binding site" evidence="12">
    <location>
        <position position="462"/>
    </location>
    <ligand>
        <name>Zn(2+)</name>
        <dbReference type="ChEBI" id="CHEBI:29105"/>
        <label>2</label>
    </ligand>
</feature>
<dbReference type="HAMAP" id="MF_00983">
    <property type="entry name" value="PriA"/>
    <property type="match status" value="1"/>
</dbReference>
<dbReference type="GO" id="GO:1990077">
    <property type="term" value="C:primosome complex"/>
    <property type="evidence" value="ECO:0007669"/>
    <property type="project" value="UniProtKB-UniRule"/>
</dbReference>
<evidence type="ECO:0000313" key="14">
    <source>
        <dbReference type="EMBL" id="SDL26774.1"/>
    </source>
</evidence>
<dbReference type="Pfam" id="PF17764">
    <property type="entry name" value="PriA_3primeBD"/>
    <property type="match status" value="1"/>
</dbReference>
<dbReference type="Gene3D" id="3.40.1440.60">
    <property type="entry name" value="PriA, 3(prime) DNA-binding domain"/>
    <property type="match status" value="1"/>
</dbReference>
<comment type="catalytic activity">
    <reaction evidence="11 12">
        <text>ATP + H2O = ADP + phosphate + H(+)</text>
        <dbReference type="Rhea" id="RHEA:13065"/>
        <dbReference type="ChEBI" id="CHEBI:15377"/>
        <dbReference type="ChEBI" id="CHEBI:15378"/>
        <dbReference type="ChEBI" id="CHEBI:30616"/>
        <dbReference type="ChEBI" id="CHEBI:43474"/>
        <dbReference type="ChEBI" id="CHEBI:456216"/>
        <dbReference type="EC" id="5.6.2.4"/>
    </reaction>
</comment>
<dbReference type="STRING" id="392333.SAMN05660860_00192"/>
<accession>A0A1G9IPF5</accession>
<evidence type="ECO:0000256" key="7">
    <source>
        <dbReference type="ARBA" id="ARBA00022833"/>
    </source>
</evidence>
<dbReference type="GO" id="GO:0003677">
    <property type="term" value="F:DNA binding"/>
    <property type="evidence" value="ECO:0007669"/>
    <property type="project" value="UniProtKB-UniRule"/>
</dbReference>
<feature type="binding site" evidence="12">
    <location>
        <position position="480"/>
    </location>
    <ligand>
        <name>Zn(2+)</name>
        <dbReference type="ChEBI" id="CHEBI:29105"/>
        <label>2</label>
    </ligand>
</feature>
<evidence type="ECO:0000313" key="15">
    <source>
        <dbReference type="Proteomes" id="UP000182146"/>
    </source>
</evidence>
<dbReference type="NCBIfam" id="TIGR00595">
    <property type="entry name" value="priA"/>
    <property type="match status" value="1"/>
</dbReference>
<comment type="cofactor">
    <cofactor evidence="12">
        <name>Zn(2+)</name>
        <dbReference type="ChEBI" id="CHEBI:29105"/>
    </cofactor>
    <text evidence="12">Binds 2 zinc ions per subunit.</text>
</comment>
<dbReference type="InterPro" id="IPR011545">
    <property type="entry name" value="DEAD/DEAH_box_helicase_dom"/>
</dbReference>
<evidence type="ECO:0000256" key="1">
    <source>
        <dbReference type="ARBA" id="ARBA00022515"/>
    </source>
</evidence>
<dbReference type="InterPro" id="IPR014001">
    <property type="entry name" value="Helicase_ATP-bd"/>
</dbReference>
<dbReference type="GO" id="GO:0043138">
    <property type="term" value="F:3'-5' DNA helicase activity"/>
    <property type="evidence" value="ECO:0007669"/>
    <property type="project" value="UniProtKB-EC"/>
</dbReference>
<dbReference type="GO" id="GO:0016887">
    <property type="term" value="F:ATP hydrolysis activity"/>
    <property type="evidence" value="ECO:0007669"/>
    <property type="project" value="RHEA"/>
</dbReference>
<name>A0A1G9IPF5_9BACT</name>
<reference evidence="14 15" key="1">
    <citation type="submission" date="2016-10" db="EMBL/GenBank/DDBJ databases">
        <authorList>
            <person name="de Groot N.N."/>
        </authorList>
    </citation>
    <scope>NUCLEOTIDE SEQUENCE [LARGE SCALE GENOMIC DNA]</scope>
    <source>
        <strain evidence="14 15">DSM 17813</strain>
    </source>
</reference>
<dbReference type="InterPro" id="IPR041222">
    <property type="entry name" value="PriA_3primeBD"/>
</dbReference>
<protein>
    <recommendedName>
        <fullName evidence="12">Replication restart protein PriA</fullName>
    </recommendedName>
    <alternativeName>
        <fullName evidence="12">ATP-dependent DNA helicase PriA</fullName>
        <ecNumber evidence="12">5.6.2.4</ecNumber>
    </alternativeName>
    <alternativeName>
        <fullName evidence="12">DNA 3'-5' helicase PriA</fullName>
    </alternativeName>
</protein>
<dbReference type="AlphaFoldDB" id="A0A1G9IPF5"/>
<dbReference type="GO" id="GO:0005524">
    <property type="term" value="F:ATP binding"/>
    <property type="evidence" value="ECO:0007669"/>
    <property type="project" value="UniProtKB-UniRule"/>
</dbReference>
<comment type="similarity">
    <text evidence="12">Belongs to the helicase family. PriA subfamily.</text>
</comment>
<feature type="binding site" evidence="12">
    <location>
        <position position="465"/>
    </location>
    <ligand>
        <name>Zn(2+)</name>
        <dbReference type="ChEBI" id="CHEBI:29105"/>
        <label>2</label>
    </ligand>
</feature>
<keyword evidence="4 12" id="KW-0547">Nucleotide-binding</keyword>
<keyword evidence="6 12" id="KW-0347">Helicase</keyword>
<dbReference type="CDD" id="cd18804">
    <property type="entry name" value="SF2_C_priA"/>
    <property type="match status" value="1"/>
</dbReference>
<dbReference type="GO" id="GO:0006270">
    <property type="term" value="P:DNA replication initiation"/>
    <property type="evidence" value="ECO:0007669"/>
    <property type="project" value="TreeGrafter"/>
</dbReference>
<organism evidence="14 15">
    <name type="scientific">Geoalkalibacter ferrihydriticus</name>
    <dbReference type="NCBI Taxonomy" id="392333"/>
    <lineage>
        <taxon>Bacteria</taxon>
        <taxon>Pseudomonadati</taxon>
        <taxon>Thermodesulfobacteriota</taxon>
        <taxon>Desulfuromonadia</taxon>
        <taxon>Desulfuromonadales</taxon>
        <taxon>Geoalkalibacteraceae</taxon>
        <taxon>Geoalkalibacter</taxon>
    </lineage>
</organism>
<dbReference type="Pfam" id="PF18319">
    <property type="entry name" value="Zn_ribbon_PriA"/>
    <property type="match status" value="1"/>
</dbReference>
<dbReference type="PANTHER" id="PTHR30580:SF0">
    <property type="entry name" value="PRIMOSOMAL PROTEIN N"/>
    <property type="match status" value="1"/>
</dbReference>
<evidence type="ECO:0000256" key="3">
    <source>
        <dbReference type="ARBA" id="ARBA00022723"/>
    </source>
</evidence>
<dbReference type="PROSITE" id="PS51192">
    <property type="entry name" value="HELICASE_ATP_BIND_1"/>
    <property type="match status" value="1"/>
</dbReference>
<dbReference type="InterPro" id="IPR040498">
    <property type="entry name" value="PriA_CRR"/>
</dbReference>
<evidence type="ECO:0000259" key="13">
    <source>
        <dbReference type="PROSITE" id="PS51192"/>
    </source>
</evidence>
<keyword evidence="3 12" id="KW-0479">Metal-binding</keyword>
<comment type="catalytic activity">
    <reaction evidence="12">
        <text>Couples ATP hydrolysis with the unwinding of duplex DNA by translocating in the 3'-5' direction.</text>
        <dbReference type="EC" id="5.6.2.4"/>
    </reaction>
</comment>
<feature type="binding site" evidence="12">
    <location>
        <position position="456"/>
    </location>
    <ligand>
        <name>Zn(2+)</name>
        <dbReference type="ChEBI" id="CHEBI:29105"/>
        <label>1</label>
    </ligand>
</feature>
<dbReference type="InterPro" id="IPR041236">
    <property type="entry name" value="PriA_C"/>
</dbReference>
<comment type="function">
    <text evidence="12">Initiates the restart of stalled replication forks, which reloads the replicative helicase on sites other than the origin of replication. Recognizes and binds to abandoned replication forks and remodels them to uncover a helicase loading site. Promotes assembly of the primosome at these replication forks.</text>
</comment>
<dbReference type="Proteomes" id="UP000182146">
    <property type="component" value="Unassembled WGS sequence"/>
</dbReference>
<dbReference type="InterPro" id="IPR042115">
    <property type="entry name" value="PriA_3primeBD_sf"/>
</dbReference>
<sequence length="745" mass="81355">MRPMDPGPQTGEGGCPSALSAVVAVFAPLDKPLSYEVPAALREQVAPGVRVRVPLGNRRALGVILELASAGVEGLRPVEEVLDLQPLLSSPMLAFLRRAAAYYHHPLGEVLRAALPAGLTAVKTRVNIVTERFYRAACAVQDPPGARQREILAWLRGREEVPLSEISRHFPAPHAVLKRLVELNLLSVREGERRRDPFLDQPVPVDVRPVLGVDQQQALAALLDALAAGRFAQFLLHGVTGSGKTEIYLHAIAAVLEQGRQALVLVPEIALTPQLVARFRTRFQAACARVAVLHSALSEGERYDAWRAIARGEVQIVIGARSAVFAPLPDLGIVVVDEEHESGYKQSEGWRYHARDLALLRAQGSAAVVVLGSATPALTTFYRTQAGDTGYLSLDARVLGRPLPEVELVDLGGRRLSGALAPELMEALSATLERKEQALLLLNRRGFAPYLLCRECGATFRCPNCEITLTYYQSRRRLRCHYCDYVQRPPERCSGCGGTSIEPEGAGTERLEEELAVAFPVARIARMDRDTTSRKGAHQSLVDGMEQGAIDILIGTQMVAKGHDFPRVTLVGVIGADSSLNFPDFRSAERTFALLTQVAGRAGRGTLQGRVLIQTYAPTHHALACAARHDYLGFYEQEIAFRRELGYPPFGYLINLVLAGNQPLQVERCAAELAEELSRKAGEVEILGPAPCPLARLRGKTRYQILLKAAARAPLHRLLGVVDSRRRKLPRTLSLAVDVDPLDML</sequence>
<dbReference type="CDD" id="cd17929">
    <property type="entry name" value="DEXHc_priA"/>
    <property type="match status" value="1"/>
</dbReference>
<evidence type="ECO:0000256" key="6">
    <source>
        <dbReference type="ARBA" id="ARBA00022806"/>
    </source>
</evidence>
<proteinExistence type="inferred from homology"/>
<dbReference type="Pfam" id="PF00270">
    <property type="entry name" value="DEAD"/>
    <property type="match status" value="1"/>
</dbReference>
<evidence type="ECO:0000256" key="5">
    <source>
        <dbReference type="ARBA" id="ARBA00022801"/>
    </source>
</evidence>
<dbReference type="InterPro" id="IPR005259">
    <property type="entry name" value="PriA"/>
</dbReference>
<dbReference type="GO" id="GO:0006310">
    <property type="term" value="P:DNA recombination"/>
    <property type="evidence" value="ECO:0007669"/>
    <property type="project" value="InterPro"/>
</dbReference>
<evidence type="ECO:0000256" key="9">
    <source>
        <dbReference type="ARBA" id="ARBA00023125"/>
    </source>
</evidence>
<evidence type="ECO:0000256" key="4">
    <source>
        <dbReference type="ARBA" id="ARBA00022741"/>
    </source>
</evidence>
<feature type="binding site" evidence="12">
    <location>
        <position position="453"/>
    </location>
    <ligand>
        <name>Zn(2+)</name>
        <dbReference type="ChEBI" id="CHEBI:29105"/>
        <label>1</label>
    </ligand>
</feature>
<dbReference type="SMART" id="SM00490">
    <property type="entry name" value="HELICc"/>
    <property type="match status" value="1"/>
</dbReference>
<feature type="binding site" evidence="12">
    <location>
        <position position="496"/>
    </location>
    <ligand>
        <name>Zn(2+)</name>
        <dbReference type="ChEBI" id="CHEBI:29105"/>
        <label>1</label>
    </ligand>
</feature>
<dbReference type="SUPFAM" id="SSF52540">
    <property type="entry name" value="P-loop containing nucleoside triphosphate hydrolases"/>
    <property type="match status" value="2"/>
</dbReference>
<gene>
    <name evidence="12" type="primary">priA</name>
    <name evidence="14" type="ORF">SAMN05660860_00192</name>
</gene>
<keyword evidence="8 12" id="KW-0067">ATP-binding</keyword>
<keyword evidence="9 12" id="KW-0238">DNA-binding</keyword>
<dbReference type="EC" id="5.6.2.4" evidence="12"/>
<dbReference type="InterPro" id="IPR027417">
    <property type="entry name" value="P-loop_NTPase"/>
</dbReference>
<dbReference type="PANTHER" id="PTHR30580">
    <property type="entry name" value="PRIMOSOMAL PROTEIN N"/>
    <property type="match status" value="1"/>
</dbReference>